<dbReference type="AlphaFoldDB" id="A0A290WPJ6"/>
<dbReference type="Proteomes" id="UP000218437">
    <property type="component" value="Chromosome"/>
</dbReference>
<evidence type="ECO:0000313" key="1">
    <source>
        <dbReference type="EMBL" id="ATD58760.1"/>
    </source>
</evidence>
<dbReference type="KEGG" id="jsv:CNX70_00045"/>
<proteinExistence type="predicted"/>
<dbReference type="RefSeq" id="WP_096232457.1">
    <property type="nucleotide sequence ID" value="NZ_CP023422.1"/>
</dbReference>
<protein>
    <submittedName>
        <fullName evidence="1">Uncharacterized protein</fullName>
    </submittedName>
</protein>
<name>A0A290WPJ6_9BURK</name>
<keyword evidence="2" id="KW-1185">Reference proteome</keyword>
<accession>A0A290WPJ6</accession>
<reference evidence="1 2" key="1">
    <citation type="submission" date="2017-09" db="EMBL/GenBank/DDBJ databases">
        <title>Complete genome sequence of Janthinobacterium svalbardensis PAMC 27463.</title>
        <authorList>
            <person name="Cho Y.-J."/>
            <person name="Cho A."/>
            <person name="Kim O.-S."/>
            <person name="Lee J.-I."/>
        </authorList>
    </citation>
    <scope>NUCLEOTIDE SEQUENCE [LARGE SCALE GENOMIC DNA]</scope>
    <source>
        <strain evidence="1 2">PAMC 27463</strain>
    </source>
</reference>
<sequence length="119" mass="13523">MADLTPSLGTFEGRVINDIANLESVQWWHRNLSRGKGFRINGFLNHYPDFILKMKSGKTVVLETKGDDRDNTDSELKLKLGKLWESKAGASFKYMMVFDNNPIEGAERLSDALKKLAQF</sequence>
<evidence type="ECO:0000313" key="2">
    <source>
        <dbReference type="Proteomes" id="UP000218437"/>
    </source>
</evidence>
<gene>
    <name evidence="1" type="ORF">CNX70_00045</name>
</gene>
<organism evidence="1 2">
    <name type="scientific">Janthinobacterium svalbardensis</name>
    <dbReference type="NCBI Taxonomy" id="368607"/>
    <lineage>
        <taxon>Bacteria</taxon>
        <taxon>Pseudomonadati</taxon>
        <taxon>Pseudomonadota</taxon>
        <taxon>Betaproteobacteria</taxon>
        <taxon>Burkholderiales</taxon>
        <taxon>Oxalobacteraceae</taxon>
        <taxon>Janthinobacterium</taxon>
    </lineage>
</organism>
<dbReference type="EMBL" id="CP023422">
    <property type="protein sequence ID" value="ATD58760.1"/>
    <property type="molecule type" value="Genomic_DNA"/>
</dbReference>